<reference evidence="1 2" key="1">
    <citation type="submission" date="2020-08" db="EMBL/GenBank/DDBJ databases">
        <title>Aphidius gifuensis genome sequencing and assembly.</title>
        <authorList>
            <person name="Du Z."/>
        </authorList>
    </citation>
    <scope>NUCLEOTIDE SEQUENCE [LARGE SCALE GENOMIC DNA]</scope>
    <source>
        <strain evidence="1">YNYX2018</strain>
        <tissue evidence="1">Adults</tissue>
    </source>
</reference>
<organism evidence="1 2">
    <name type="scientific">Aphidius gifuensis</name>
    <name type="common">Parasitoid wasp</name>
    <dbReference type="NCBI Taxonomy" id="684658"/>
    <lineage>
        <taxon>Eukaryota</taxon>
        <taxon>Metazoa</taxon>
        <taxon>Ecdysozoa</taxon>
        <taxon>Arthropoda</taxon>
        <taxon>Hexapoda</taxon>
        <taxon>Insecta</taxon>
        <taxon>Pterygota</taxon>
        <taxon>Neoptera</taxon>
        <taxon>Endopterygota</taxon>
        <taxon>Hymenoptera</taxon>
        <taxon>Apocrita</taxon>
        <taxon>Ichneumonoidea</taxon>
        <taxon>Braconidae</taxon>
        <taxon>Aphidiinae</taxon>
        <taxon>Aphidius</taxon>
    </lineage>
</organism>
<accession>A0A834Y0F9</accession>
<evidence type="ECO:0000313" key="1">
    <source>
        <dbReference type="EMBL" id="KAF7995592.1"/>
    </source>
</evidence>
<name>A0A834Y0F9_APHGI</name>
<comment type="caution">
    <text evidence="1">The sequence shown here is derived from an EMBL/GenBank/DDBJ whole genome shotgun (WGS) entry which is preliminary data.</text>
</comment>
<gene>
    <name evidence="1" type="ORF">HCN44_006699</name>
</gene>
<dbReference type="EMBL" id="JACMRX010000002">
    <property type="protein sequence ID" value="KAF7995592.1"/>
    <property type="molecule type" value="Genomic_DNA"/>
</dbReference>
<dbReference type="AlphaFoldDB" id="A0A834Y0F9"/>
<proteinExistence type="predicted"/>
<protein>
    <submittedName>
        <fullName evidence="1">Uncharacterized protein</fullName>
    </submittedName>
</protein>
<evidence type="ECO:0000313" key="2">
    <source>
        <dbReference type="Proteomes" id="UP000639338"/>
    </source>
</evidence>
<keyword evidence="2" id="KW-1185">Reference proteome</keyword>
<sequence length="149" mass="16837">MLGMAKNVLRLGGAIKYATNNTIKYPSAMWNMVNCVNCGYDDKKNNGLFMASAGSHNLLNYCQRQLHTEADGEDYWKEYADLFFVDTTDVLKPSDAKTVILELKSTAIKRDNFEVMTPLIIYEVVDDDGEISLRTTEGFRVYVNSESII</sequence>
<dbReference type="Proteomes" id="UP000639338">
    <property type="component" value="Unassembled WGS sequence"/>
</dbReference>